<organism evidence="12 13">
    <name type="scientific">Luedemannella flava</name>
    <dbReference type="NCBI Taxonomy" id="349316"/>
    <lineage>
        <taxon>Bacteria</taxon>
        <taxon>Bacillati</taxon>
        <taxon>Actinomycetota</taxon>
        <taxon>Actinomycetes</taxon>
        <taxon>Micromonosporales</taxon>
        <taxon>Micromonosporaceae</taxon>
        <taxon>Luedemannella</taxon>
    </lineage>
</organism>
<evidence type="ECO:0000256" key="6">
    <source>
        <dbReference type="ARBA" id="ARBA00022692"/>
    </source>
</evidence>
<evidence type="ECO:0000313" key="13">
    <source>
        <dbReference type="Proteomes" id="UP001500218"/>
    </source>
</evidence>
<feature type="domain" description="ABC transmembrane type-2" evidence="11">
    <location>
        <begin position="62"/>
        <end position="289"/>
    </location>
</feature>
<evidence type="ECO:0000256" key="4">
    <source>
        <dbReference type="ARBA" id="ARBA00022475"/>
    </source>
</evidence>
<keyword evidence="4 10" id="KW-1003">Cell membrane</keyword>
<feature type="transmembrane region" description="Helical" evidence="10">
    <location>
        <begin position="267"/>
        <end position="287"/>
    </location>
</feature>
<dbReference type="PANTHER" id="PTHR30413">
    <property type="entry name" value="INNER MEMBRANE TRANSPORT PERMEASE"/>
    <property type="match status" value="1"/>
</dbReference>
<keyword evidence="9" id="KW-0046">Antibiotic resistance</keyword>
<name>A0ABP4XI02_9ACTN</name>
<dbReference type="Pfam" id="PF01061">
    <property type="entry name" value="ABC2_membrane"/>
    <property type="match status" value="1"/>
</dbReference>
<comment type="caution">
    <text evidence="12">The sequence shown here is derived from an EMBL/GenBank/DDBJ whole genome shotgun (WGS) entry which is preliminary data.</text>
</comment>
<protein>
    <recommendedName>
        <fullName evidence="10">Transport permease protein</fullName>
    </recommendedName>
</protein>
<dbReference type="Proteomes" id="UP001500218">
    <property type="component" value="Unassembled WGS sequence"/>
</dbReference>
<evidence type="ECO:0000313" key="12">
    <source>
        <dbReference type="EMBL" id="GAA1783754.1"/>
    </source>
</evidence>
<keyword evidence="7 10" id="KW-1133">Transmembrane helix</keyword>
<evidence type="ECO:0000256" key="9">
    <source>
        <dbReference type="ARBA" id="ARBA00023251"/>
    </source>
</evidence>
<keyword evidence="6 10" id="KW-0812">Transmembrane</keyword>
<evidence type="ECO:0000256" key="8">
    <source>
        <dbReference type="ARBA" id="ARBA00023136"/>
    </source>
</evidence>
<dbReference type="RefSeq" id="WP_344125241.1">
    <property type="nucleotide sequence ID" value="NZ_BAAALT010000003.1"/>
</dbReference>
<evidence type="ECO:0000259" key="11">
    <source>
        <dbReference type="PROSITE" id="PS51012"/>
    </source>
</evidence>
<keyword evidence="13" id="KW-1185">Reference proteome</keyword>
<sequence length="296" mass="31677">MRETAVAPEPGDLHDLATRFGLRPAGVRPRLTDYARQVWEYRHFTTSHANAKTISTLGGTRLGQLWQVLTPLANAAVYYLIFGIVLGTRGDVGNFLAYLCTGVFVFAFTQSVVQQATQAVSGNLGLIRSLRFPRACLPLSVVLTQVKALAGAMIVLIGIIRLTGEPPRVGWLLALPALALQCVFSAGLAMVMARLGAALPDLKQVVPFITRAWMYGSGVLYATSAFDAHLPPGLAAAAHANPMLVYIELVRGALLTGVPLASPGWQLWLLAAGWALVAGVGGLVYFWHGERSYGRG</sequence>
<reference evidence="13" key="1">
    <citation type="journal article" date="2019" name="Int. J. Syst. Evol. Microbiol.">
        <title>The Global Catalogue of Microorganisms (GCM) 10K type strain sequencing project: providing services to taxonomists for standard genome sequencing and annotation.</title>
        <authorList>
            <consortium name="The Broad Institute Genomics Platform"/>
            <consortium name="The Broad Institute Genome Sequencing Center for Infectious Disease"/>
            <person name="Wu L."/>
            <person name="Ma J."/>
        </authorList>
    </citation>
    <scope>NUCLEOTIDE SEQUENCE [LARGE SCALE GENOMIC DNA]</scope>
    <source>
        <strain evidence="13">JCM 13250</strain>
    </source>
</reference>
<keyword evidence="5" id="KW-0997">Cell inner membrane</keyword>
<dbReference type="PROSITE" id="PS51012">
    <property type="entry name" value="ABC_TM2"/>
    <property type="match status" value="1"/>
</dbReference>
<dbReference type="InterPro" id="IPR047817">
    <property type="entry name" value="ABC2_TM_bact-type"/>
</dbReference>
<comment type="subcellular location">
    <subcellularLocation>
        <location evidence="1">Cell inner membrane</location>
        <topology evidence="1">Multi-pass membrane protein</topology>
    </subcellularLocation>
    <subcellularLocation>
        <location evidence="10">Cell membrane</location>
        <topology evidence="10">Multi-pass membrane protein</topology>
    </subcellularLocation>
</comment>
<dbReference type="PRINTS" id="PR00164">
    <property type="entry name" value="ABC2TRNSPORT"/>
</dbReference>
<feature type="transmembrane region" description="Helical" evidence="10">
    <location>
        <begin position="65"/>
        <end position="88"/>
    </location>
</feature>
<dbReference type="InterPro" id="IPR013525">
    <property type="entry name" value="ABC2_TM"/>
</dbReference>
<evidence type="ECO:0000256" key="2">
    <source>
        <dbReference type="ARBA" id="ARBA00007783"/>
    </source>
</evidence>
<dbReference type="EMBL" id="BAAALT010000003">
    <property type="protein sequence ID" value="GAA1783754.1"/>
    <property type="molecule type" value="Genomic_DNA"/>
</dbReference>
<comment type="caution">
    <text evidence="10">Lacks conserved residue(s) required for the propagation of feature annotation.</text>
</comment>
<feature type="transmembrane region" description="Helical" evidence="10">
    <location>
        <begin position="137"/>
        <end position="159"/>
    </location>
</feature>
<evidence type="ECO:0000256" key="5">
    <source>
        <dbReference type="ARBA" id="ARBA00022519"/>
    </source>
</evidence>
<proteinExistence type="inferred from homology"/>
<dbReference type="PANTHER" id="PTHR30413:SF8">
    <property type="entry name" value="TRANSPORT PERMEASE PROTEIN"/>
    <property type="match status" value="1"/>
</dbReference>
<comment type="similarity">
    <text evidence="2 10">Belongs to the ABC-2 integral membrane protein family.</text>
</comment>
<keyword evidence="3 10" id="KW-0813">Transport</keyword>
<keyword evidence="8 10" id="KW-0472">Membrane</keyword>
<accession>A0ABP4XI02</accession>
<feature type="transmembrane region" description="Helical" evidence="10">
    <location>
        <begin position="171"/>
        <end position="192"/>
    </location>
</feature>
<evidence type="ECO:0000256" key="10">
    <source>
        <dbReference type="RuleBase" id="RU361157"/>
    </source>
</evidence>
<evidence type="ECO:0000256" key="7">
    <source>
        <dbReference type="ARBA" id="ARBA00022989"/>
    </source>
</evidence>
<gene>
    <name evidence="12" type="ORF">GCM10009682_02350</name>
</gene>
<feature type="transmembrane region" description="Helical" evidence="10">
    <location>
        <begin position="95"/>
        <end position="117"/>
    </location>
</feature>
<evidence type="ECO:0000256" key="3">
    <source>
        <dbReference type="ARBA" id="ARBA00022448"/>
    </source>
</evidence>
<dbReference type="InterPro" id="IPR000412">
    <property type="entry name" value="ABC_2_transport"/>
</dbReference>
<evidence type="ECO:0000256" key="1">
    <source>
        <dbReference type="ARBA" id="ARBA00004429"/>
    </source>
</evidence>